<dbReference type="EMBL" id="QKZU01000012">
    <property type="protein sequence ID" value="PZX53446.1"/>
    <property type="molecule type" value="Genomic_DNA"/>
</dbReference>
<dbReference type="AlphaFoldDB" id="A0A2W7R2L2"/>
<gene>
    <name evidence="1" type="ORF">LV84_03170</name>
</gene>
<proteinExistence type="predicted"/>
<name>A0A2W7R2L2_9BACT</name>
<reference evidence="1 2" key="1">
    <citation type="submission" date="2018-06" db="EMBL/GenBank/DDBJ databases">
        <title>Genomic Encyclopedia of Archaeal and Bacterial Type Strains, Phase II (KMG-II): from individual species to whole genera.</title>
        <authorList>
            <person name="Goeker M."/>
        </authorList>
    </citation>
    <scope>NUCLEOTIDE SEQUENCE [LARGE SCALE GENOMIC DNA]</scope>
    <source>
        <strain evidence="1 2">DSM 22686</strain>
    </source>
</reference>
<comment type="caution">
    <text evidence="1">The sequence shown here is derived from an EMBL/GenBank/DDBJ whole genome shotgun (WGS) entry which is preliminary data.</text>
</comment>
<organism evidence="1 2">
    <name type="scientific">Algoriphagus ratkowskyi</name>
    <dbReference type="NCBI Taxonomy" id="57028"/>
    <lineage>
        <taxon>Bacteria</taxon>
        <taxon>Pseudomonadati</taxon>
        <taxon>Bacteroidota</taxon>
        <taxon>Cytophagia</taxon>
        <taxon>Cytophagales</taxon>
        <taxon>Cyclobacteriaceae</taxon>
        <taxon>Algoriphagus</taxon>
    </lineage>
</organism>
<evidence type="ECO:0000313" key="1">
    <source>
        <dbReference type="EMBL" id="PZX53446.1"/>
    </source>
</evidence>
<accession>A0A2W7R2L2</accession>
<protein>
    <submittedName>
        <fullName evidence="1">Uncharacterized protein</fullName>
    </submittedName>
</protein>
<dbReference type="Proteomes" id="UP000249115">
    <property type="component" value="Unassembled WGS sequence"/>
</dbReference>
<evidence type="ECO:0000313" key="2">
    <source>
        <dbReference type="Proteomes" id="UP000249115"/>
    </source>
</evidence>
<sequence length="42" mass="4540">MTFEVFRTSKVLYSALLLATKVTKFGKVGCPASPEAGLLFDC</sequence>